<feature type="transmembrane region" description="Helical" evidence="6">
    <location>
        <begin position="18"/>
        <end position="40"/>
    </location>
</feature>
<gene>
    <name evidence="8" type="ORF">SAMN06297251_110133</name>
</gene>
<feature type="transmembrane region" description="Helical" evidence="6">
    <location>
        <begin position="91"/>
        <end position="117"/>
    </location>
</feature>
<evidence type="ECO:0000256" key="1">
    <source>
        <dbReference type="ARBA" id="ARBA00004651"/>
    </source>
</evidence>
<dbReference type="PANTHER" id="PTHR12677">
    <property type="entry name" value="GOLGI APPARATUS MEMBRANE PROTEIN TVP38-RELATED"/>
    <property type="match status" value="1"/>
</dbReference>
<dbReference type="Pfam" id="PF09335">
    <property type="entry name" value="VTT_dom"/>
    <property type="match status" value="1"/>
</dbReference>
<evidence type="ECO:0000256" key="3">
    <source>
        <dbReference type="ARBA" id="ARBA00022692"/>
    </source>
</evidence>
<evidence type="ECO:0000256" key="5">
    <source>
        <dbReference type="ARBA" id="ARBA00023136"/>
    </source>
</evidence>
<evidence type="ECO:0000313" key="9">
    <source>
        <dbReference type="Proteomes" id="UP000192656"/>
    </source>
</evidence>
<organism evidence="8 9">
    <name type="scientific">Fulvimarina manganoxydans</name>
    <dbReference type="NCBI Taxonomy" id="937218"/>
    <lineage>
        <taxon>Bacteria</taxon>
        <taxon>Pseudomonadati</taxon>
        <taxon>Pseudomonadota</taxon>
        <taxon>Alphaproteobacteria</taxon>
        <taxon>Hyphomicrobiales</taxon>
        <taxon>Aurantimonadaceae</taxon>
        <taxon>Fulvimarina</taxon>
    </lineage>
</organism>
<sequence length="255" mass="27083">MPEFEDEGPKGRPSWQRFWPLAVVLLALAGAYAAGLDQYLSLEVFLNSREALRAEVEAHLALSIAVYILLYAVLVAIAFPAASIITVAAGFVFGWLIGGALTVIGATIGAAVIFLAARHAFGDFLRRRAGGAVSRFAEGFRNDAFSYLLVMRLTPILPFFAVNIAPAFVDISLRTYVLATFLGIIPGSFVYAFLGSGIDQAVANVAHDGPVTIGDLVTTEMTVALFGLCALSVLGLLLKKTFLKGRSPALSDKGL</sequence>
<evidence type="ECO:0000256" key="4">
    <source>
        <dbReference type="ARBA" id="ARBA00022989"/>
    </source>
</evidence>
<dbReference type="InterPro" id="IPR032816">
    <property type="entry name" value="VTT_dom"/>
</dbReference>
<name>A0A1W2CPU3_9HYPH</name>
<feature type="transmembrane region" description="Helical" evidence="6">
    <location>
        <begin position="144"/>
        <end position="169"/>
    </location>
</feature>
<dbReference type="STRING" id="937218.SAMN06297251_110133"/>
<comment type="similarity">
    <text evidence="6">Belongs to the TVP38/TMEM64 family.</text>
</comment>
<dbReference type="OrthoDB" id="9779114at2"/>
<accession>A0A1W2CPU3</accession>
<evidence type="ECO:0000256" key="6">
    <source>
        <dbReference type="RuleBase" id="RU366058"/>
    </source>
</evidence>
<proteinExistence type="inferred from homology"/>
<feature type="transmembrane region" description="Helical" evidence="6">
    <location>
        <begin position="216"/>
        <end position="238"/>
    </location>
</feature>
<keyword evidence="3 6" id="KW-0812">Transmembrane</keyword>
<dbReference type="InterPro" id="IPR015414">
    <property type="entry name" value="TMEM64"/>
</dbReference>
<keyword evidence="2 6" id="KW-1003">Cell membrane</keyword>
<evidence type="ECO:0000259" key="7">
    <source>
        <dbReference type="Pfam" id="PF09335"/>
    </source>
</evidence>
<dbReference type="GO" id="GO:0005886">
    <property type="term" value="C:plasma membrane"/>
    <property type="evidence" value="ECO:0007669"/>
    <property type="project" value="UniProtKB-SubCell"/>
</dbReference>
<dbReference type="Proteomes" id="UP000192656">
    <property type="component" value="Unassembled WGS sequence"/>
</dbReference>
<evidence type="ECO:0000313" key="8">
    <source>
        <dbReference type="EMBL" id="SMC86648.1"/>
    </source>
</evidence>
<keyword evidence="4 6" id="KW-1133">Transmembrane helix</keyword>
<feature type="transmembrane region" description="Helical" evidence="6">
    <location>
        <begin position="60"/>
        <end position="79"/>
    </location>
</feature>
<evidence type="ECO:0000256" key="2">
    <source>
        <dbReference type="ARBA" id="ARBA00022475"/>
    </source>
</evidence>
<keyword evidence="5 6" id="KW-0472">Membrane</keyword>
<feature type="transmembrane region" description="Helical" evidence="6">
    <location>
        <begin position="176"/>
        <end position="196"/>
    </location>
</feature>
<dbReference type="AlphaFoldDB" id="A0A1W2CPU3"/>
<keyword evidence="9" id="KW-1185">Reference proteome</keyword>
<comment type="subcellular location">
    <subcellularLocation>
        <location evidence="1 6">Cell membrane</location>
        <topology evidence="1 6">Multi-pass membrane protein</topology>
    </subcellularLocation>
</comment>
<dbReference type="PANTHER" id="PTHR12677:SF59">
    <property type="entry name" value="GOLGI APPARATUS MEMBRANE PROTEIN TVP38-RELATED"/>
    <property type="match status" value="1"/>
</dbReference>
<dbReference type="EMBL" id="FWXR01000010">
    <property type="protein sequence ID" value="SMC86648.1"/>
    <property type="molecule type" value="Genomic_DNA"/>
</dbReference>
<reference evidence="8 9" key="1">
    <citation type="submission" date="2017-04" db="EMBL/GenBank/DDBJ databases">
        <authorList>
            <person name="Afonso C.L."/>
            <person name="Miller P.J."/>
            <person name="Scott M.A."/>
            <person name="Spackman E."/>
            <person name="Goraichik I."/>
            <person name="Dimitrov K.M."/>
            <person name="Suarez D.L."/>
            <person name="Swayne D.E."/>
        </authorList>
    </citation>
    <scope>NUCLEOTIDE SEQUENCE [LARGE SCALE GENOMIC DNA]</scope>
    <source>
        <strain evidence="8 9">CGMCC 1.10972</strain>
    </source>
</reference>
<feature type="domain" description="VTT" evidence="7">
    <location>
        <begin position="82"/>
        <end position="196"/>
    </location>
</feature>
<dbReference type="RefSeq" id="WP_084410410.1">
    <property type="nucleotide sequence ID" value="NZ_FWXR01000010.1"/>
</dbReference>
<protein>
    <recommendedName>
        <fullName evidence="6">TVP38/TMEM64 family membrane protein</fullName>
    </recommendedName>
</protein>